<evidence type="ECO:0000259" key="4">
    <source>
        <dbReference type="PROSITE" id="PS50887"/>
    </source>
</evidence>
<dbReference type="InterPro" id="IPR029787">
    <property type="entry name" value="Nucleotide_cyclase"/>
</dbReference>
<dbReference type="AlphaFoldDB" id="A0A1E8FGF1"/>
<gene>
    <name evidence="5" type="ORF">BFC17_15815</name>
</gene>
<dbReference type="Pfam" id="PF00990">
    <property type="entry name" value="GGDEF"/>
    <property type="match status" value="1"/>
</dbReference>
<dbReference type="SMART" id="SM00267">
    <property type="entry name" value="GGDEF"/>
    <property type="match status" value="1"/>
</dbReference>
<dbReference type="STRING" id="1856405.BFC17_15815"/>
<evidence type="ECO:0000256" key="1">
    <source>
        <dbReference type="ARBA" id="ARBA00001946"/>
    </source>
</evidence>
<proteinExistence type="predicted"/>
<dbReference type="EC" id="2.7.7.65" evidence="2"/>
<comment type="catalytic activity">
    <reaction evidence="3">
        <text>2 GTP = 3',3'-c-di-GMP + 2 diphosphate</text>
        <dbReference type="Rhea" id="RHEA:24898"/>
        <dbReference type="ChEBI" id="CHEBI:33019"/>
        <dbReference type="ChEBI" id="CHEBI:37565"/>
        <dbReference type="ChEBI" id="CHEBI:58805"/>
        <dbReference type="EC" id="2.7.7.65"/>
    </reaction>
</comment>
<dbReference type="InterPro" id="IPR043128">
    <property type="entry name" value="Rev_trsase/Diguanyl_cyclase"/>
</dbReference>
<dbReference type="SUPFAM" id="SSF55073">
    <property type="entry name" value="Nucleotide cyclase"/>
    <property type="match status" value="1"/>
</dbReference>
<evidence type="ECO:0000256" key="3">
    <source>
        <dbReference type="ARBA" id="ARBA00034247"/>
    </source>
</evidence>
<dbReference type="InterPro" id="IPR000160">
    <property type="entry name" value="GGDEF_dom"/>
</dbReference>
<evidence type="ECO:0000313" key="6">
    <source>
        <dbReference type="Proteomes" id="UP000176037"/>
    </source>
</evidence>
<dbReference type="PROSITE" id="PS50887">
    <property type="entry name" value="GGDEF"/>
    <property type="match status" value="1"/>
</dbReference>
<dbReference type="FunFam" id="3.30.70.270:FF:000001">
    <property type="entry name" value="Diguanylate cyclase domain protein"/>
    <property type="match status" value="1"/>
</dbReference>
<protein>
    <recommendedName>
        <fullName evidence="2">diguanylate cyclase</fullName>
        <ecNumber evidence="2">2.7.7.65</ecNumber>
    </recommendedName>
</protein>
<dbReference type="Gene3D" id="1.25.40.10">
    <property type="entry name" value="Tetratricopeptide repeat domain"/>
    <property type="match status" value="1"/>
</dbReference>
<dbReference type="Proteomes" id="UP000176037">
    <property type="component" value="Unassembled WGS sequence"/>
</dbReference>
<comment type="cofactor">
    <cofactor evidence="1">
        <name>Mg(2+)</name>
        <dbReference type="ChEBI" id="CHEBI:18420"/>
    </cofactor>
</comment>
<dbReference type="PANTHER" id="PTHR45138">
    <property type="entry name" value="REGULATORY COMPONENTS OF SENSORY TRANSDUCTION SYSTEM"/>
    <property type="match status" value="1"/>
</dbReference>
<dbReference type="RefSeq" id="WP_070175940.1">
    <property type="nucleotide sequence ID" value="NZ_BMJR01000001.1"/>
</dbReference>
<dbReference type="PANTHER" id="PTHR45138:SF9">
    <property type="entry name" value="DIGUANYLATE CYCLASE DGCM-RELATED"/>
    <property type="match status" value="1"/>
</dbReference>
<dbReference type="SUPFAM" id="SSF48452">
    <property type="entry name" value="TPR-like"/>
    <property type="match status" value="1"/>
</dbReference>
<organism evidence="5 6">
    <name type="scientific">Alteromonas lipolytica</name>
    <dbReference type="NCBI Taxonomy" id="1856405"/>
    <lineage>
        <taxon>Bacteria</taxon>
        <taxon>Pseudomonadati</taxon>
        <taxon>Pseudomonadota</taxon>
        <taxon>Gammaproteobacteria</taxon>
        <taxon>Alteromonadales</taxon>
        <taxon>Alteromonadaceae</taxon>
        <taxon>Alteromonas/Salinimonas group</taxon>
        <taxon>Alteromonas</taxon>
    </lineage>
</organism>
<keyword evidence="6" id="KW-1185">Reference proteome</keyword>
<accession>A0A1E8FGF1</accession>
<dbReference type="OrthoDB" id="9803824at2"/>
<dbReference type="EMBL" id="MJIC01000010">
    <property type="protein sequence ID" value="OFI35022.1"/>
    <property type="molecule type" value="Genomic_DNA"/>
</dbReference>
<dbReference type="Gene3D" id="3.30.70.270">
    <property type="match status" value="1"/>
</dbReference>
<dbReference type="CDD" id="cd01949">
    <property type="entry name" value="GGDEF"/>
    <property type="match status" value="1"/>
</dbReference>
<feature type="domain" description="GGDEF" evidence="4">
    <location>
        <begin position="425"/>
        <end position="558"/>
    </location>
</feature>
<dbReference type="InterPro" id="IPR050469">
    <property type="entry name" value="Diguanylate_Cyclase"/>
</dbReference>
<dbReference type="GO" id="GO:0052621">
    <property type="term" value="F:diguanylate cyclase activity"/>
    <property type="evidence" value="ECO:0007669"/>
    <property type="project" value="UniProtKB-EC"/>
</dbReference>
<evidence type="ECO:0000256" key="2">
    <source>
        <dbReference type="ARBA" id="ARBA00012528"/>
    </source>
</evidence>
<dbReference type="NCBIfam" id="TIGR00254">
    <property type="entry name" value="GGDEF"/>
    <property type="match status" value="1"/>
</dbReference>
<dbReference type="InterPro" id="IPR011990">
    <property type="entry name" value="TPR-like_helical_dom_sf"/>
</dbReference>
<evidence type="ECO:0000313" key="5">
    <source>
        <dbReference type="EMBL" id="OFI35022.1"/>
    </source>
</evidence>
<comment type="caution">
    <text evidence="5">The sequence shown here is derived from an EMBL/GenBank/DDBJ whole genome shotgun (WGS) entry which is preliminary data.</text>
</comment>
<sequence length="562" mass="63313">MNSAVAGIYETEALQQADELRISDKENARKLLDSIDKQKLSADEVILYEYIDAVIQLFDGDVKQAAEVYQRLLLTVEDAKLKIRIQASYLNLLASLGKWEEGLALGEALFSQLAETDDTELQQRAYLGLIAFYDQLEQPETVLILTSRIVDKENVPPEVKCGALAARINAFFKLDDYSYTFTDYNDASQFCLKHNLTIYYAVLEVSKVNWLMNKGEYSEARLFLEKLLEVPEVQNFVPQTTTVLSKYAEVNLLLGDTAEAKTAAQRVLTLDTEVNNSSAVISALDTLHKIASDESNFEQALRYLEQLMALQAQESSAQLSKQLAIQKAWFEIDAKQSQIELLDKQNALLTAKAKLSGESLENSLLALSLVSLLLASLIFWSYRSHKIQAKLKYYARTDMLTQISNRAYFNEQCNDCLNQAQKNQSKMSLILLDLDHFKNINDSYGHQIGDWALTQVAKVISATLDEEAIFGRLGGEEFGILLRGEHSEIALQIAERCRVAIERIEPTVSEYQFKLTVSLGVSNTSQVGYKFENLYAAADLALYQSKHYGRNRVYEYSAAMAE</sequence>
<name>A0A1E8FGF1_9ALTE</name>
<reference evidence="5 6" key="1">
    <citation type="submission" date="2016-09" db="EMBL/GenBank/DDBJ databases">
        <title>Alteromonas lipolytica, a new species isolated from sea water.</title>
        <authorList>
            <person name="Wu Y.-H."/>
            <person name="Cheng H."/>
            <person name="Xu X.-W."/>
        </authorList>
    </citation>
    <scope>NUCLEOTIDE SEQUENCE [LARGE SCALE GENOMIC DNA]</scope>
    <source>
        <strain evidence="5 6">JW12</strain>
    </source>
</reference>